<dbReference type="SFLD" id="SFLDG01082">
    <property type="entry name" value="B12-binding_domain_containing"/>
    <property type="match status" value="1"/>
</dbReference>
<evidence type="ECO:0000256" key="5">
    <source>
        <dbReference type="ARBA" id="ARBA00022723"/>
    </source>
</evidence>
<organism evidence="12">
    <name type="scientific">Palpitomonas bilix</name>
    <dbReference type="NCBI Taxonomy" id="652834"/>
    <lineage>
        <taxon>Eukaryota</taxon>
        <taxon>Eukaryota incertae sedis</taxon>
    </lineage>
</organism>
<dbReference type="PANTHER" id="PTHR43020:SF2">
    <property type="entry name" value="MITOCHONDRIAL TRNA METHYLTHIOTRANSFERASE CDK5RAP1"/>
    <property type="match status" value="1"/>
</dbReference>
<dbReference type="InterPro" id="IPR006638">
    <property type="entry name" value="Elp3/MiaA/NifB-like_rSAM"/>
</dbReference>
<dbReference type="InterPro" id="IPR007197">
    <property type="entry name" value="rSAM"/>
</dbReference>
<dbReference type="InterPro" id="IPR002792">
    <property type="entry name" value="TRAM_dom"/>
</dbReference>
<comment type="similarity">
    <text evidence="2">Belongs to the methylthiotransferase family. MiaB subfamily.</text>
</comment>
<dbReference type="Pfam" id="PF00919">
    <property type="entry name" value="UPF0004"/>
    <property type="match status" value="1"/>
</dbReference>
<keyword evidence="7" id="KW-0411">Iron-sulfur</keyword>
<name>A0A7S3D228_9EUKA</name>
<dbReference type="GO" id="GO:0005739">
    <property type="term" value="C:mitochondrion"/>
    <property type="evidence" value="ECO:0007669"/>
    <property type="project" value="TreeGrafter"/>
</dbReference>
<evidence type="ECO:0000256" key="1">
    <source>
        <dbReference type="ARBA" id="ARBA00001966"/>
    </source>
</evidence>
<dbReference type="FunFam" id="3.80.30.20:FF:000001">
    <property type="entry name" value="tRNA-2-methylthio-N(6)-dimethylallyladenosine synthase 2"/>
    <property type="match status" value="1"/>
</dbReference>
<evidence type="ECO:0000256" key="7">
    <source>
        <dbReference type="ARBA" id="ARBA00023014"/>
    </source>
</evidence>
<dbReference type="CDD" id="cd01335">
    <property type="entry name" value="Radical_SAM"/>
    <property type="match status" value="1"/>
</dbReference>
<keyword evidence="6" id="KW-0408">Iron</keyword>
<dbReference type="PROSITE" id="PS51918">
    <property type="entry name" value="RADICAL_SAM"/>
    <property type="match status" value="1"/>
</dbReference>
<protein>
    <submittedName>
        <fullName evidence="12">Uncharacterized protein</fullName>
    </submittedName>
</protein>
<feature type="region of interest" description="Disordered" evidence="8">
    <location>
        <begin position="35"/>
        <end position="69"/>
    </location>
</feature>
<dbReference type="PANTHER" id="PTHR43020">
    <property type="entry name" value="CDK5 REGULATORY SUBUNIT-ASSOCIATED PROTEIN 1"/>
    <property type="match status" value="1"/>
</dbReference>
<dbReference type="SFLD" id="SFLDS00029">
    <property type="entry name" value="Radical_SAM"/>
    <property type="match status" value="1"/>
</dbReference>
<evidence type="ECO:0000259" key="10">
    <source>
        <dbReference type="PROSITE" id="PS51449"/>
    </source>
</evidence>
<gene>
    <name evidence="12" type="ORF">PBIL07802_LOCUS6313</name>
</gene>
<dbReference type="PROSITE" id="PS01278">
    <property type="entry name" value="MTTASE_RADICAL"/>
    <property type="match status" value="1"/>
</dbReference>
<dbReference type="InterPro" id="IPR013848">
    <property type="entry name" value="Methylthiotransferase_N"/>
</dbReference>
<dbReference type="InterPro" id="IPR020612">
    <property type="entry name" value="Methylthiotransferase_CS"/>
</dbReference>
<feature type="compositionally biased region" description="Low complexity" evidence="8">
    <location>
        <begin position="35"/>
        <end position="56"/>
    </location>
</feature>
<evidence type="ECO:0000256" key="2">
    <source>
        <dbReference type="ARBA" id="ARBA00009815"/>
    </source>
</evidence>
<dbReference type="GO" id="GO:0046872">
    <property type="term" value="F:metal ion binding"/>
    <property type="evidence" value="ECO:0007669"/>
    <property type="project" value="UniProtKB-KW"/>
</dbReference>
<dbReference type="AlphaFoldDB" id="A0A7S3D228"/>
<evidence type="ECO:0000256" key="6">
    <source>
        <dbReference type="ARBA" id="ARBA00023004"/>
    </source>
</evidence>
<proteinExistence type="inferred from homology"/>
<feature type="domain" description="MTTase N-terminal" evidence="10">
    <location>
        <begin position="111"/>
        <end position="253"/>
    </location>
</feature>
<dbReference type="SFLD" id="SFLDF00273">
    <property type="entry name" value="(dimethylallyl)adenosine_tRNA"/>
    <property type="match status" value="1"/>
</dbReference>
<dbReference type="GO" id="GO:0005829">
    <property type="term" value="C:cytosol"/>
    <property type="evidence" value="ECO:0007669"/>
    <property type="project" value="TreeGrafter"/>
</dbReference>
<reference evidence="12" key="1">
    <citation type="submission" date="2021-01" db="EMBL/GenBank/DDBJ databases">
        <authorList>
            <person name="Corre E."/>
            <person name="Pelletier E."/>
            <person name="Niang G."/>
            <person name="Scheremetjew M."/>
            <person name="Finn R."/>
            <person name="Kale V."/>
            <person name="Holt S."/>
            <person name="Cochrane G."/>
            <person name="Meng A."/>
            <person name="Brown T."/>
            <person name="Cohen L."/>
        </authorList>
    </citation>
    <scope>NUCLEOTIDE SEQUENCE</scope>
    <source>
        <strain evidence="12">NIES-2562</strain>
    </source>
</reference>
<dbReference type="InterPro" id="IPR038135">
    <property type="entry name" value="Methylthiotransferase_N_sf"/>
</dbReference>
<dbReference type="Gene3D" id="3.80.30.20">
    <property type="entry name" value="tm_1862 like domain"/>
    <property type="match status" value="1"/>
</dbReference>
<keyword evidence="3" id="KW-0004">4Fe-4S</keyword>
<evidence type="ECO:0000259" key="9">
    <source>
        <dbReference type="PROSITE" id="PS50926"/>
    </source>
</evidence>
<dbReference type="PROSITE" id="PS51449">
    <property type="entry name" value="MTTASE_N"/>
    <property type="match status" value="1"/>
</dbReference>
<dbReference type="SUPFAM" id="SSF102114">
    <property type="entry name" value="Radical SAM enzymes"/>
    <property type="match status" value="1"/>
</dbReference>
<dbReference type="Pfam" id="PF01938">
    <property type="entry name" value="TRAM"/>
    <property type="match status" value="1"/>
</dbReference>
<feature type="domain" description="Radical SAM core" evidence="11">
    <location>
        <begin position="279"/>
        <end position="538"/>
    </location>
</feature>
<dbReference type="GO" id="GO:0035597">
    <property type="term" value="F:tRNA-2-methylthio-N(6)-dimethylallyladenosine(37) synthase activity"/>
    <property type="evidence" value="ECO:0007669"/>
    <property type="project" value="TreeGrafter"/>
</dbReference>
<feature type="domain" description="TRAM" evidence="9">
    <location>
        <begin position="540"/>
        <end position="617"/>
    </location>
</feature>
<dbReference type="SFLD" id="SFLDF00413">
    <property type="entry name" value="CDK5RAP1"/>
    <property type="match status" value="1"/>
</dbReference>
<dbReference type="Pfam" id="PF04055">
    <property type="entry name" value="Radical_SAM"/>
    <property type="match status" value="1"/>
</dbReference>
<evidence type="ECO:0000256" key="4">
    <source>
        <dbReference type="ARBA" id="ARBA00022691"/>
    </source>
</evidence>
<evidence type="ECO:0000313" key="12">
    <source>
        <dbReference type="EMBL" id="CAE0244138.1"/>
    </source>
</evidence>
<dbReference type="InterPro" id="IPR058240">
    <property type="entry name" value="rSAM_sf"/>
</dbReference>
<dbReference type="GO" id="GO:0051539">
    <property type="term" value="F:4 iron, 4 sulfur cluster binding"/>
    <property type="evidence" value="ECO:0007669"/>
    <property type="project" value="UniProtKB-KW"/>
</dbReference>
<dbReference type="SFLD" id="SFLDG01061">
    <property type="entry name" value="methylthiotransferase"/>
    <property type="match status" value="1"/>
</dbReference>
<dbReference type="NCBIfam" id="TIGR00089">
    <property type="entry name" value="MiaB/RimO family radical SAM methylthiotransferase"/>
    <property type="match status" value="1"/>
</dbReference>
<evidence type="ECO:0000256" key="8">
    <source>
        <dbReference type="SAM" id="MobiDB-lite"/>
    </source>
</evidence>
<dbReference type="FunFam" id="3.40.50.12160:FF:000003">
    <property type="entry name" value="CDK5 regulatory subunit-associated protein 1"/>
    <property type="match status" value="1"/>
</dbReference>
<comment type="cofactor">
    <cofactor evidence="1">
        <name>[4Fe-4S] cluster</name>
        <dbReference type="ChEBI" id="CHEBI:49883"/>
    </cofactor>
</comment>
<dbReference type="InterPro" id="IPR006463">
    <property type="entry name" value="MiaB_methiolase"/>
</dbReference>
<dbReference type="InterPro" id="IPR023404">
    <property type="entry name" value="rSAM_horseshoe"/>
</dbReference>
<accession>A0A7S3D228</accession>
<evidence type="ECO:0000259" key="11">
    <source>
        <dbReference type="PROSITE" id="PS51918"/>
    </source>
</evidence>
<dbReference type="InterPro" id="IPR005839">
    <property type="entry name" value="Methylthiotransferase"/>
</dbReference>
<evidence type="ECO:0000256" key="3">
    <source>
        <dbReference type="ARBA" id="ARBA00022485"/>
    </source>
</evidence>
<sequence length="640" mass="70946">MIKSRILPLIRSHCGLERVKSRNVLRYAATSSRQYATSSTSASTSQSSSSAPSTSAGRHSGGRRLPDDGMSLKDFIPTSSLASDVGGVGAEVRPYGSDSDAFDSAAKPPARNVMIETYGCQMNVSDSEIVRAILLKAGYNMVDNEREADVILINTCAIRDNAEQKVWNRLENLKHVRLQATRKMLGRHVAADEVATMKTELPRRSTGLAMVGVLGCMAERLKRRLVESDKLVDVVVGPDAYRDLPRLIAAVGQGEAEAVNTMLSLEETYADINPVRVSDDGVPSAYVSIMRGCNNYCAYCIVPLTRGRERSRDPESITDEAKRLAEQGVKEIVLLGQNVNSYCYRGEGDFTSSKMSGEEQLLSRGFQAKIQPREGGFRFVDLVDSVSAAVPDVRIRYTSPHPKDFPDPLLDLVRERPNVCKSMHMPAQSGSTRMLEAMRRGYTREAYIELAERIRERVPGISISTDMISGFCGETEEDHADTLSLMKHMKYEQAFMFAYSMRERTLAHKKMVDDVPHDVKIRRLNDVISCYHDGLRQRNREEAGRHHLVLIEGRSKRSENEWTGRTDTNRKVVFPKQAVASTLAGDASAKVDLQVGDFVLVQIESDTLTTLRGTALARTTIPEHARFLSVASNSFPSLSL</sequence>
<keyword evidence="5" id="KW-0479">Metal-binding</keyword>
<keyword evidence="4" id="KW-0949">S-adenosyl-L-methionine</keyword>
<dbReference type="SMART" id="SM00729">
    <property type="entry name" value="Elp3"/>
    <property type="match status" value="1"/>
</dbReference>
<dbReference type="EMBL" id="HBIB01009931">
    <property type="protein sequence ID" value="CAE0244138.1"/>
    <property type="molecule type" value="Transcribed_RNA"/>
</dbReference>
<dbReference type="Gene3D" id="3.40.50.12160">
    <property type="entry name" value="Methylthiotransferase, N-terminal domain"/>
    <property type="match status" value="1"/>
</dbReference>
<dbReference type="PROSITE" id="PS50926">
    <property type="entry name" value="TRAM"/>
    <property type="match status" value="1"/>
</dbReference>